<protein>
    <submittedName>
        <fullName evidence="1">Uncharacterized protein</fullName>
    </submittedName>
</protein>
<dbReference type="AlphaFoldDB" id="A0A5B7IYG1"/>
<organism evidence="1 2">
    <name type="scientific">Portunus trituberculatus</name>
    <name type="common">Swimming crab</name>
    <name type="synonym">Neptunus trituberculatus</name>
    <dbReference type="NCBI Taxonomy" id="210409"/>
    <lineage>
        <taxon>Eukaryota</taxon>
        <taxon>Metazoa</taxon>
        <taxon>Ecdysozoa</taxon>
        <taxon>Arthropoda</taxon>
        <taxon>Crustacea</taxon>
        <taxon>Multicrustacea</taxon>
        <taxon>Malacostraca</taxon>
        <taxon>Eumalacostraca</taxon>
        <taxon>Eucarida</taxon>
        <taxon>Decapoda</taxon>
        <taxon>Pleocyemata</taxon>
        <taxon>Brachyura</taxon>
        <taxon>Eubrachyura</taxon>
        <taxon>Portunoidea</taxon>
        <taxon>Portunidae</taxon>
        <taxon>Portuninae</taxon>
        <taxon>Portunus</taxon>
    </lineage>
</organism>
<evidence type="ECO:0000313" key="1">
    <source>
        <dbReference type="EMBL" id="MPC86706.1"/>
    </source>
</evidence>
<name>A0A5B7IYG1_PORTR</name>
<sequence>MQASSASRRGAFTVCGYQVWLQRNPMASIARKSMKWWSSFQSRVRTRWIALTCLRGAGGSRLDWLAPYLQGERHSEREWLTSEREALHGGVSDW</sequence>
<comment type="caution">
    <text evidence="1">The sequence shown here is derived from an EMBL/GenBank/DDBJ whole genome shotgun (WGS) entry which is preliminary data.</text>
</comment>
<dbReference type="EMBL" id="VSRR010072274">
    <property type="protein sequence ID" value="MPC86706.1"/>
    <property type="molecule type" value="Genomic_DNA"/>
</dbReference>
<keyword evidence="2" id="KW-1185">Reference proteome</keyword>
<evidence type="ECO:0000313" key="2">
    <source>
        <dbReference type="Proteomes" id="UP000324222"/>
    </source>
</evidence>
<gene>
    <name evidence="1" type="ORF">E2C01_081542</name>
</gene>
<proteinExistence type="predicted"/>
<dbReference type="Proteomes" id="UP000324222">
    <property type="component" value="Unassembled WGS sequence"/>
</dbReference>
<accession>A0A5B7IYG1</accession>
<reference evidence="1 2" key="1">
    <citation type="submission" date="2019-05" db="EMBL/GenBank/DDBJ databases">
        <title>Another draft genome of Portunus trituberculatus and its Hox gene families provides insights of decapod evolution.</title>
        <authorList>
            <person name="Jeong J.-H."/>
            <person name="Song I."/>
            <person name="Kim S."/>
            <person name="Choi T."/>
            <person name="Kim D."/>
            <person name="Ryu S."/>
            <person name="Kim W."/>
        </authorList>
    </citation>
    <scope>NUCLEOTIDE SEQUENCE [LARGE SCALE GENOMIC DNA]</scope>
    <source>
        <tissue evidence="1">Muscle</tissue>
    </source>
</reference>